<sequence>MILGRHCYKTLAATTRPLSLRPFLSTRTFNTTPINYNLINSHNMPRIDLRTPNFPDEKPHAWPSPESWPAAKVRETFVKYFTEAKPGLEHTFWPSSNVIPFEDPTLLFANAGMNQYKPLFLGTADPNTRMGQLKRAVNSQKCIRAGGKHNDLDDVGKDSYHHTFFEMLGNWSFGDYFKKEAINCSWDLLTRVYGLPADRLYVTYFEGDDKLGLKPDLEAKQFWLDVGVEEDHILPGNVKDNFWEMGAVGPCGPCSEIHFDRIGGRNAAHLVNQDDPNVLEVWNNVFMAYNRENDGSLRTLPAQHIDTGMGFERLVSCLQNVESNYDTDVFTPYFDKIQEMTGARPYSGKLGEDDKDGLDTAYRVLADHVRTLTIAICDGGVPSNIGRGYVLRRILRRGARYASSKFGVKIGTFFSSLCPTVVKELGPFFPELNGKDADLKEILDEEEESFARTLYRGEALFNTYATKAAEAGSKTLNGLDVWRLYDTFGFPGDLTRIMAEERGLTVDEEAFEKAKLDSWEASKAGGKSKGKETVKLDVHDLAVLEKNDSIPKTDDSAKFLLGNSNGTIKGIYQGSKFVDATSELEKGSMFGILLDKTNFYAESGGQENDTGSLTIDGKADFEVTDVQVFNGYVLHVGYMKEGDVKVGDEVVCTYSEERRWPLRNNHTATHILNFCLREVLGDHIDQKGSLVAPTKLRFDFSHKAAISPADLEKIETMSNEWVKKAVKVFSAELPLKVAQNIPGLRAVFGEAYPDPVRVVTLEFSLDEITSDIENPKWKQTSVEFCGGTHVGKTDEIKDFVITEESSIAKGIRRIVAVTGQEAHEASRGASEFSKRLDWIDSLNGKEKDAAMKPFLVELGQRDMSVVKKNQLRERFTKMQNAFAAEAKAQTAAKAKQVTADISKYFEENPNENVYAGEIDVEGDRNIMKVCAEYGKANNKSIYVFSVDRTAGKVAHVNFVPQELVKSKKLDAKVWLEEANKVLGGKGGGKPDSAMGSGNNVDQVQEAIKQVLAFYKSKVEGA</sequence>
<dbReference type="PROSITE" id="PS50860">
    <property type="entry name" value="AA_TRNA_LIGASE_II_ALA"/>
    <property type="match status" value="1"/>
</dbReference>
<evidence type="ECO:0000256" key="8">
    <source>
        <dbReference type="ARBA" id="ARBA00022884"/>
    </source>
</evidence>
<dbReference type="Gene3D" id="3.30.980.10">
    <property type="entry name" value="Threonyl-trna Synthetase, Chain A, domain 2"/>
    <property type="match status" value="1"/>
</dbReference>
<evidence type="ECO:0000256" key="11">
    <source>
        <dbReference type="ARBA" id="ARBA00048300"/>
    </source>
</evidence>
<accession>A0A8K0NR79</accession>
<keyword evidence="10 12" id="KW-0030">Aminoacyl-tRNA synthetase</keyword>
<dbReference type="EC" id="6.1.1.7" evidence="12"/>
<comment type="domain">
    <text evidence="12">Consists of three domains; the N-terminal catalytic domain, the editing domain and the C-terminal C-Ala domain. The editing domain removes incorrectly charged amino acids, while the C-Ala domain, along with tRNA(Ala), serves as a bridge to cooperatively bring together the editing and aminoacylation centers thus stimulating deacylation of misacylated tRNAs.</text>
</comment>
<dbReference type="Proteomes" id="UP000812966">
    <property type="component" value="Unassembled WGS sequence"/>
</dbReference>
<keyword evidence="2 12" id="KW-0820">tRNA-binding</keyword>
<dbReference type="InterPro" id="IPR009000">
    <property type="entry name" value="Transl_B-barrel_sf"/>
</dbReference>
<comment type="caution">
    <text evidence="14">The sequence shown here is derived from an EMBL/GenBank/DDBJ whole genome shotgun (WGS) entry which is preliminary data.</text>
</comment>
<evidence type="ECO:0000256" key="2">
    <source>
        <dbReference type="ARBA" id="ARBA00022555"/>
    </source>
</evidence>
<dbReference type="GO" id="GO:0008270">
    <property type="term" value="F:zinc ion binding"/>
    <property type="evidence" value="ECO:0007669"/>
    <property type="project" value="UniProtKB-UniRule"/>
</dbReference>
<dbReference type="SMART" id="SM00863">
    <property type="entry name" value="tRNA_SAD"/>
    <property type="match status" value="1"/>
</dbReference>
<dbReference type="NCBIfam" id="TIGR00344">
    <property type="entry name" value="alaS"/>
    <property type="match status" value="1"/>
</dbReference>
<keyword evidence="4 12" id="KW-0479">Metal-binding</keyword>
<dbReference type="InterPro" id="IPR003156">
    <property type="entry name" value="DHHA1_dom"/>
</dbReference>
<keyword evidence="8 12" id="KW-0694">RNA-binding</keyword>
<comment type="catalytic activity">
    <reaction evidence="11 12">
        <text>tRNA(Ala) + L-alanine + ATP = L-alanyl-tRNA(Ala) + AMP + diphosphate</text>
        <dbReference type="Rhea" id="RHEA:12540"/>
        <dbReference type="Rhea" id="RHEA-COMP:9657"/>
        <dbReference type="Rhea" id="RHEA-COMP:9923"/>
        <dbReference type="ChEBI" id="CHEBI:30616"/>
        <dbReference type="ChEBI" id="CHEBI:33019"/>
        <dbReference type="ChEBI" id="CHEBI:57972"/>
        <dbReference type="ChEBI" id="CHEBI:78442"/>
        <dbReference type="ChEBI" id="CHEBI:78497"/>
        <dbReference type="ChEBI" id="CHEBI:456215"/>
        <dbReference type="EC" id="6.1.1.7"/>
    </reaction>
</comment>
<keyword evidence="15" id="KW-1185">Reference proteome</keyword>
<evidence type="ECO:0000256" key="6">
    <source>
        <dbReference type="ARBA" id="ARBA00022833"/>
    </source>
</evidence>
<organism evidence="14 15">
    <name type="scientific">Filobasidium floriforme</name>
    <dbReference type="NCBI Taxonomy" id="5210"/>
    <lineage>
        <taxon>Eukaryota</taxon>
        <taxon>Fungi</taxon>
        <taxon>Dikarya</taxon>
        <taxon>Basidiomycota</taxon>
        <taxon>Agaricomycotina</taxon>
        <taxon>Tremellomycetes</taxon>
        <taxon>Filobasidiales</taxon>
        <taxon>Filobasidiaceae</taxon>
        <taxon>Filobasidium</taxon>
    </lineage>
</organism>
<dbReference type="FunFam" id="3.10.310.40:FF:000001">
    <property type="entry name" value="Alanine--tRNA ligase"/>
    <property type="match status" value="1"/>
</dbReference>
<dbReference type="InterPro" id="IPR050058">
    <property type="entry name" value="Ala-tRNA_ligase"/>
</dbReference>
<dbReference type="InterPro" id="IPR018164">
    <property type="entry name" value="Ala-tRNA-synth_IIc_N"/>
</dbReference>
<comment type="subunit">
    <text evidence="12">Monomer.</text>
</comment>
<dbReference type="EMBL" id="JABELV010000053">
    <property type="protein sequence ID" value="KAG7553532.1"/>
    <property type="molecule type" value="Genomic_DNA"/>
</dbReference>
<keyword evidence="7 12" id="KW-0067">ATP-binding</keyword>
<feature type="binding site" evidence="12">
    <location>
        <position position="666"/>
    </location>
    <ligand>
        <name>Zn(2+)</name>
        <dbReference type="ChEBI" id="CHEBI:29105"/>
    </ligand>
</feature>
<dbReference type="Pfam" id="PF26023">
    <property type="entry name" value="ALA1"/>
    <property type="match status" value="1"/>
</dbReference>
<dbReference type="HAMAP" id="MF_00036_B">
    <property type="entry name" value="Ala_tRNA_synth_B"/>
    <property type="match status" value="1"/>
</dbReference>
<dbReference type="PANTHER" id="PTHR11777:SF9">
    <property type="entry name" value="ALANINE--TRNA LIGASE, CYTOPLASMIC"/>
    <property type="match status" value="1"/>
</dbReference>
<dbReference type="Pfam" id="PF01411">
    <property type="entry name" value="tRNA-synt_2c"/>
    <property type="match status" value="1"/>
</dbReference>
<gene>
    <name evidence="12" type="primary">ALA1</name>
    <name evidence="14" type="ORF">FFLO_03039</name>
</gene>
<dbReference type="InterPro" id="IPR018165">
    <property type="entry name" value="Ala-tRNA-synth_IIc_core"/>
</dbReference>
<keyword evidence="5 12" id="KW-0547">Nucleotide-binding</keyword>
<dbReference type="FunFam" id="3.30.930.10:FF:000011">
    <property type="entry name" value="Alanine--tRNA ligase, cytoplasmic"/>
    <property type="match status" value="1"/>
</dbReference>
<dbReference type="InterPro" id="IPR012947">
    <property type="entry name" value="tRNA_SAD"/>
</dbReference>
<keyword evidence="12" id="KW-0963">Cytoplasm</keyword>
<evidence type="ECO:0000313" key="15">
    <source>
        <dbReference type="Proteomes" id="UP000812966"/>
    </source>
</evidence>
<evidence type="ECO:0000256" key="7">
    <source>
        <dbReference type="ARBA" id="ARBA00022840"/>
    </source>
</evidence>
<feature type="domain" description="Alanyl-transfer RNA synthetases family profile" evidence="13">
    <location>
        <begin position="68"/>
        <end position="828"/>
    </location>
</feature>
<dbReference type="GO" id="GO:0002161">
    <property type="term" value="F:aminoacyl-tRNA deacylase activity"/>
    <property type="evidence" value="ECO:0007669"/>
    <property type="project" value="TreeGrafter"/>
</dbReference>
<dbReference type="SUPFAM" id="SSF50447">
    <property type="entry name" value="Translation proteins"/>
    <property type="match status" value="1"/>
</dbReference>
<dbReference type="PANTHER" id="PTHR11777">
    <property type="entry name" value="ALANYL-TRNA SYNTHETASE"/>
    <property type="match status" value="1"/>
</dbReference>
<comment type="cofactor">
    <cofactor evidence="12">
        <name>Zn(2+)</name>
        <dbReference type="ChEBI" id="CHEBI:29105"/>
    </cofactor>
    <text evidence="12">Binds 1 zinc ion per subunit.</text>
</comment>
<dbReference type="InterPro" id="IPR059090">
    <property type="entry name" value="ALA1_helical"/>
</dbReference>
<evidence type="ECO:0000256" key="9">
    <source>
        <dbReference type="ARBA" id="ARBA00022917"/>
    </source>
</evidence>
<evidence type="ECO:0000259" key="13">
    <source>
        <dbReference type="PROSITE" id="PS50860"/>
    </source>
</evidence>
<dbReference type="InterPro" id="IPR018162">
    <property type="entry name" value="Ala-tRNA-ligase_IIc_anticod-bd"/>
</dbReference>
<keyword evidence="3 12" id="KW-0436">Ligase</keyword>
<comment type="similarity">
    <text evidence="1">Belongs to the class-II aminoacyl-tRNA synthetase family. Alax-L subfamily.</text>
</comment>
<evidence type="ECO:0000313" key="14">
    <source>
        <dbReference type="EMBL" id="KAG7553532.1"/>
    </source>
</evidence>
<dbReference type="InterPro" id="IPR002318">
    <property type="entry name" value="Ala-tRNA-lgiase_IIc"/>
</dbReference>
<dbReference type="AlphaFoldDB" id="A0A8K0NR79"/>
<dbReference type="SUPFAM" id="SSF55681">
    <property type="entry name" value="Class II aaRS and biotin synthetases"/>
    <property type="match status" value="1"/>
</dbReference>
<feature type="binding site" evidence="12">
    <location>
        <position position="785"/>
    </location>
    <ligand>
        <name>Zn(2+)</name>
        <dbReference type="ChEBI" id="CHEBI:29105"/>
    </ligand>
</feature>
<keyword evidence="12" id="KW-0496">Mitochondrion</keyword>
<protein>
    <recommendedName>
        <fullName evidence="12">Alanine--tRNA ligase</fullName>
        <ecNumber evidence="12">6.1.1.7</ecNumber>
    </recommendedName>
    <alternativeName>
        <fullName evidence="12">Alanyl-tRNA synthetase</fullName>
        <shortName evidence="12">AlaRS</shortName>
    </alternativeName>
</protein>
<dbReference type="InterPro" id="IPR023033">
    <property type="entry name" value="Ala_tRNA_ligase_euk/bac"/>
</dbReference>
<dbReference type="GO" id="GO:0005739">
    <property type="term" value="C:mitochondrion"/>
    <property type="evidence" value="ECO:0007669"/>
    <property type="project" value="UniProtKB-SubCell"/>
</dbReference>
<dbReference type="PRINTS" id="PR00980">
    <property type="entry name" value="TRNASYNTHALA"/>
</dbReference>
<dbReference type="GO" id="GO:0070143">
    <property type="term" value="P:mitochondrial alanyl-tRNA aminoacylation"/>
    <property type="evidence" value="ECO:0007669"/>
    <property type="project" value="UniProtKB-UniRule"/>
</dbReference>
<dbReference type="SUPFAM" id="SSF101353">
    <property type="entry name" value="Putative anticodon-binding domain of alanyl-tRNA synthetase (AlaRS)"/>
    <property type="match status" value="1"/>
</dbReference>
<name>A0A8K0NR79_9TREE</name>
<dbReference type="InterPro" id="IPR045864">
    <property type="entry name" value="aa-tRNA-synth_II/BPL/LPL"/>
</dbReference>
<evidence type="ECO:0000256" key="4">
    <source>
        <dbReference type="ARBA" id="ARBA00022723"/>
    </source>
</evidence>
<dbReference type="CDD" id="cd00673">
    <property type="entry name" value="AlaRS_core"/>
    <property type="match status" value="1"/>
</dbReference>
<reference evidence="14" key="1">
    <citation type="submission" date="2020-04" db="EMBL/GenBank/DDBJ databases">
        <title>Analysis of mating type loci in Filobasidium floriforme.</title>
        <authorList>
            <person name="Nowrousian M."/>
        </authorList>
    </citation>
    <scope>NUCLEOTIDE SEQUENCE</scope>
    <source>
        <strain evidence="14">CBS 6242</strain>
    </source>
</reference>
<dbReference type="SUPFAM" id="SSF55186">
    <property type="entry name" value="ThrRS/AlaRS common domain"/>
    <property type="match status" value="1"/>
</dbReference>
<dbReference type="Pfam" id="PF02272">
    <property type="entry name" value="DHHA1"/>
    <property type="match status" value="1"/>
</dbReference>
<dbReference type="Gene3D" id="3.10.310.40">
    <property type="match status" value="1"/>
</dbReference>
<keyword evidence="9 12" id="KW-0648">Protein biosynthesis</keyword>
<evidence type="ECO:0000256" key="5">
    <source>
        <dbReference type="ARBA" id="ARBA00022741"/>
    </source>
</evidence>
<comment type="function">
    <text evidence="12">Catalyzes the attachment of alanine to tRNA(Ala) in a two-step reaction: alanine is first activated by ATP to form Ala-AMP and then transferred to the acceptor end of tRNA(Ala). Also edits incorrectly charged tRNA(Ala) via its editing domain.</text>
</comment>
<evidence type="ECO:0000256" key="1">
    <source>
        <dbReference type="ARBA" id="ARBA00008429"/>
    </source>
</evidence>
<dbReference type="Pfam" id="PF07973">
    <property type="entry name" value="tRNA_SAD"/>
    <property type="match status" value="1"/>
</dbReference>
<dbReference type="FunFam" id="3.30.980.10:FF:000004">
    <property type="entry name" value="Alanine--tRNA ligase, cytoplasmic"/>
    <property type="match status" value="1"/>
</dbReference>
<dbReference type="Gene3D" id="3.30.930.10">
    <property type="entry name" value="Bira Bifunctional Protein, Domain 2"/>
    <property type="match status" value="1"/>
</dbReference>
<proteinExistence type="inferred from homology"/>
<dbReference type="GO" id="GO:0000049">
    <property type="term" value="F:tRNA binding"/>
    <property type="evidence" value="ECO:0007669"/>
    <property type="project" value="UniProtKB-KW"/>
</dbReference>
<feature type="binding site" evidence="12">
    <location>
        <position position="670"/>
    </location>
    <ligand>
        <name>Zn(2+)</name>
        <dbReference type="ChEBI" id="CHEBI:29105"/>
    </ligand>
</feature>
<evidence type="ECO:0000256" key="3">
    <source>
        <dbReference type="ARBA" id="ARBA00022598"/>
    </source>
</evidence>
<dbReference type="GO" id="GO:0005524">
    <property type="term" value="F:ATP binding"/>
    <property type="evidence" value="ECO:0007669"/>
    <property type="project" value="UniProtKB-UniRule"/>
</dbReference>
<dbReference type="FunFam" id="2.40.30.130:FF:000004">
    <property type="entry name" value="Alanine--tRNA ligase"/>
    <property type="match status" value="1"/>
</dbReference>
<feature type="binding site" evidence="12">
    <location>
        <position position="789"/>
    </location>
    <ligand>
        <name>Zn(2+)</name>
        <dbReference type="ChEBI" id="CHEBI:29105"/>
    </ligand>
</feature>
<dbReference type="GO" id="GO:0004813">
    <property type="term" value="F:alanine-tRNA ligase activity"/>
    <property type="evidence" value="ECO:0007669"/>
    <property type="project" value="UniProtKB-UniRule"/>
</dbReference>
<evidence type="ECO:0000256" key="10">
    <source>
        <dbReference type="ARBA" id="ARBA00023146"/>
    </source>
</evidence>
<dbReference type="InterPro" id="IPR018163">
    <property type="entry name" value="Thr/Ala-tRNA-synth_IIc_edit"/>
</dbReference>
<comment type="subcellular location">
    <subcellularLocation>
        <location evidence="12">Mitochondrion</location>
    </subcellularLocation>
    <subcellularLocation>
        <location evidence="12">Cytoplasm</location>
    </subcellularLocation>
</comment>
<evidence type="ECO:0000256" key="12">
    <source>
        <dbReference type="HAMAP-Rule" id="MF_03133"/>
    </source>
</evidence>
<dbReference type="Gene3D" id="2.40.30.130">
    <property type="match status" value="1"/>
</dbReference>
<keyword evidence="6 12" id="KW-0862">Zinc</keyword>